<dbReference type="GO" id="GO:0022857">
    <property type="term" value="F:transmembrane transporter activity"/>
    <property type="evidence" value="ECO:0007669"/>
    <property type="project" value="InterPro"/>
</dbReference>
<feature type="transmembrane region" description="Helical" evidence="9">
    <location>
        <begin position="130"/>
        <end position="151"/>
    </location>
</feature>
<dbReference type="CDD" id="cd06550">
    <property type="entry name" value="TM_ABC_iron-siderophores_like"/>
    <property type="match status" value="1"/>
</dbReference>
<evidence type="ECO:0000313" key="13">
    <source>
        <dbReference type="Proteomes" id="UP000361468"/>
    </source>
</evidence>
<evidence type="ECO:0000256" key="6">
    <source>
        <dbReference type="ARBA" id="ARBA00022989"/>
    </source>
</evidence>
<accession>A0A378YNK9</accession>
<dbReference type="EMBL" id="CABPSO010000020">
    <property type="protein sequence ID" value="VVE72631.1"/>
    <property type="molecule type" value="Genomic_DNA"/>
</dbReference>
<evidence type="ECO:0000256" key="8">
    <source>
        <dbReference type="SAM" id="MobiDB-lite"/>
    </source>
</evidence>
<dbReference type="Proteomes" id="UP000361468">
    <property type="component" value="Unassembled WGS sequence"/>
</dbReference>
<keyword evidence="6 9" id="KW-1133">Transmembrane helix</keyword>
<keyword evidence="3" id="KW-0813">Transport</keyword>
<dbReference type="Gene3D" id="1.10.3470.10">
    <property type="entry name" value="ABC transporter involved in vitamin B12 uptake, BtuC"/>
    <property type="match status" value="1"/>
</dbReference>
<dbReference type="InterPro" id="IPR037294">
    <property type="entry name" value="ABC_BtuC-like"/>
</dbReference>
<feature type="transmembrane region" description="Helical" evidence="9">
    <location>
        <begin position="71"/>
        <end position="97"/>
    </location>
</feature>
<protein>
    <submittedName>
        <fullName evidence="11">Hemin transport system permease protein HmuU</fullName>
    </submittedName>
    <submittedName>
        <fullName evidence="10">Iron-uptake system permease protein FeuC</fullName>
    </submittedName>
</protein>
<evidence type="ECO:0000256" key="5">
    <source>
        <dbReference type="ARBA" id="ARBA00022692"/>
    </source>
</evidence>
<feature type="region of interest" description="Disordered" evidence="8">
    <location>
        <begin position="1"/>
        <end position="63"/>
    </location>
</feature>
<keyword evidence="7 9" id="KW-0472">Membrane</keyword>
<dbReference type="GO" id="GO:0033214">
    <property type="term" value="P:siderophore-iron import into cell"/>
    <property type="evidence" value="ECO:0007669"/>
    <property type="project" value="TreeGrafter"/>
</dbReference>
<dbReference type="Pfam" id="PF01032">
    <property type="entry name" value="FecCD"/>
    <property type="match status" value="1"/>
</dbReference>
<dbReference type="InterPro" id="IPR000522">
    <property type="entry name" value="ABC_transptr_permease_BtuC"/>
</dbReference>
<evidence type="ECO:0000256" key="3">
    <source>
        <dbReference type="ARBA" id="ARBA00022448"/>
    </source>
</evidence>
<keyword evidence="5 9" id="KW-0812">Transmembrane</keyword>
<reference evidence="11 13" key="2">
    <citation type="submission" date="2019-08" db="EMBL/GenBank/DDBJ databases">
        <authorList>
            <person name="Peeters C."/>
        </authorList>
    </citation>
    <scope>NUCLEOTIDE SEQUENCE [LARGE SCALE GENOMIC DNA]</scope>
    <source>
        <strain evidence="11 13">LMG 31119</strain>
    </source>
</reference>
<comment type="similarity">
    <text evidence="2">Belongs to the binding-protein-dependent transport system permease family. FecCD subfamily.</text>
</comment>
<feature type="transmembrane region" description="Helical" evidence="9">
    <location>
        <begin position="220"/>
        <end position="246"/>
    </location>
</feature>
<evidence type="ECO:0000256" key="2">
    <source>
        <dbReference type="ARBA" id="ARBA00007935"/>
    </source>
</evidence>
<dbReference type="SUPFAM" id="SSF81345">
    <property type="entry name" value="ABC transporter involved in vitamin B12 uptake, BtuC"/>
    <property type="match status" value="1"/>
</dbReference>
<name>A0A378YNK9_9BURK</name>
<comment type="subcellular location">
    <subcellularLocation>
        <location evidence="1">Cell membrane</location>
        <topology evidence="1">Multi-pass membrane protein</topology>
    </subcellularLocation>
</comment>
<feature type="transmembrane region" description="Helical" evidence="9">
    <location>
        <begin position="266"/>
        <end position="285"/>
    </location>
</feature>
<reference evidence="10 12" key="1">
    <citation type="submission" date="2018-06" db="EMBL/GenBank/DDBJ databases">
        <authorList>
            <consortium name="Pathogen Informatics"/>
            <person name="Doyle S."/>
        </authorList>
    </citation>
    <scope>NUCLEOTIDE SEQUENCE [LARGE SCALE GENOMIC DNA]</scope>
    <source>
        <strain evidence="10 12">NCTC13160</strain>
    </source>
</reference>
<evidence type="ECO:0000256" key="1">
    <source>
        <dbReference type="ARBA" id="ARBA00004651"/>
    </source>
</evidence>
<evidence type="ECO:0000256" key="4">
    <source>
        <dbReference type="ARBA" id="ARBA00022475"/>
    </source>
</evidence>
<dbReference type="STRING" id="93220.A6P55_11295"/>
<evidence type="ECO:0000313" key="11">
    <source>
        <dbReference type="EMBL" id="VVE72631.1"/>
    </source>
</evidence>
<dbReference type="FunFam" id="1.10.3470.10:FF:000001">
    <property type="entry name" value="Vitamin B12 ABC transporter permease BtuC"/>
    <property type="match status" value="1"/>
</dbReference>
<feature type="compositionally biased region" description="Low complexity" evidence="8">
    <location>
        <begin position="28"/>
        <end position="40"/>
    </location>
</feature>
<evidence type="ECO:0000313" key="10">
    <source>
        <dbReference type="EMBL" id="SUA78714.1"/>
    </source>
</evidence>
<dbReference type="AlphaFoldDB" id="A0A378YNK9"/>
<evidence type="ECO:0000256" key="9">
    <source>
        <dbReference type="SAM" id="Phobius"/>
    </source>
</evidence>
<keyword evidence="4" id="KW-1003">Cell membrane</keyword>
<feature type="transmembrane region" description="Helical" evidence="9">
    <location>
        <begin position="163"/>
        <end position="186"/>
    </location>
</feature>
<feature type="transmembrane region" description="Helical" evidence="9">
    <location>
        <begin position="192"/>
        <end position="213"/>
    </location>
</feature>
<dbReference type="Proteomes" id="UP000254573">
    <property type="component" value="Unassembled WGS sequence"/>
</dbReference>
<gene>
    <name evidence="10" type="primary">feuC</name>
    <name evidence="11" type="synonym">hmuU_2</name>
    <name evidence="10" type="ORF">NCTC13160_02823</name>
    <name evidence="11" type="ORF">PPN31119_04329</name>
</gene>
<proteinExistence type="inferred from homology"/>
<sequence>MPPDHAGPVRIPTVSRHPPANEAMSAAPSIPKTTPSTSPGIPGGVAPPSHRGGPRGATHATRVTRRRAPRWVVMTALSGLLALAVLAALCGGAYRIAPGDAVAALFRGATGDFAQDQARSVMLQIRLPRIVLGVLVGAGFGAAGAALQALFRNPLADPGLIGVASGAALGAAGVIVLGSAMLPAALGASLGLWMLPTAAFVGALGVTALVYRLAAGRGRLALPLLLLAGIAINAVSGAAIGLLTYLANDTQLRTLTFWTLGSLGGAQWPMLGVIVWPVALGIAALGTQCRSLNALLLGEAEALHLGVAVQSVKRRVMVACALCVGALVASSGMIGFIGLIAPHIVRLVVGPDPRAVLPAAALFGAFLTLVADLVARTWVAPAELPLGILTALLGAPFFLMLLWRRRGEFGL</sequence>
<feature type="transmembrane region" description="Helical" evidence="9">
    <location>
        <begin position="316"/>
        <end position="344"/>
    </location>
</feature>
<feature type="transmembrane region" description="Helical" evidence="9">
    <location>
        <begin position="384"/>
        <end position="403"/>
    </location>
</feature>
<dbReference type="EMBL" id="UGSG01000001">
    <property type="protein sequence ID" value="SUA78714.1"/>
    <property type="molecule type" value="Genomic_DNA"/>
</dbReference>
<dbReference type="PANTHER" id="PTHR30472">
    <property type="entry name" value="FERRIC ENTEROBACTIN TRANSPORT SYSTEM PERMEASE PROTEIN"/>
    <property type="match status" value="1"/>
</dbReference>
<organism evidence="10 12">
    <name type="scientific">Pandoraea pnomenusa</name>
    <dbReference type="NCBI Taxonomy" id="93220"/>
    <lineage>
        <taxon>Bacteria</taxon>
        <taxon>Pseudomonadati</taxon>
        <taxon>Pseudomonadota</taxon>
        <taxon>Betaproteobacteria</taxon>
        <taxon>Burkholderiales</taxon>
        <taxon>Burkholderiaceae</taxon>
        <taxon>Pandoraea</taxon>
    </lineage>
</organism>
<dbReference type="PANTHER" id="PTHR30472:SF25">
    <property type="entry name" value="ABC TRANSPORTER PERMEASE PROTEIN MJ0876-RELATED"/>
    <property type="match status" value="1"/>
</dbReference>
<evidence type="ECO:0000256" key="7">
    <source>
        <dbReference type="ARBA" id="ARBA00023136"/>
    </source>
</evidence>
<feature type="transmembrane region" description="Helical" evidence="9">
    <location>
        <begin position="356"/>
        <end position="378"/>
    </location>
</feature>
<evidence type="ECO:0000313" key="12">
    <source>
        <dbReference type="Proteomes" id="UP000254573"/>
    </source>
</evidence>
<keyword evidence="13" id="KW-1185">Reference proteome</keyword>
<dbReference type="GO" id="GO:0005886">
    <property type="term" value="C:plasma membrane"/>
    <property type="evidence" value="ECO:0007669"/>
    <property type="project" value="UniProtKB-SubCell"/>
</dbReference>